<dbReference type="Pfam" id="PF13424">
    <property type="entry name" value="TPR_12"/>
    <property type="match status" value="1"/>
</dbReference>
<evidence type="ECO:0000256" key="5">
    <source>
        <dbReference type="ARBA" id="ARBA00023163"/>
    </source>
</evidence>
<evidence type="ECO:0000256" key="1">
    <source>
        <dbReference type="ARBA" id="ARBA00005820"/>
    </source>
</evidence>
<dbReference type="InterPro" id="IPR011990">
    <property type="entry name" value="TPR-like_helical_dom_sf"/>
</dbReference>
<dbReference type="SUPFAM" id="SSF48452">
    <property type="entry name" value="TPR-like"/>
    <property type="match status" value="2"/>
</dbReference>
<dbReference type="Gene3D" id="3.40.50.300">
    <property type="entry name" value="P-loop containing nucleotide triphosphate hydrolases"/>
    <property type="match status" value="1"/>
</dbReference>
<keyword evidence="10" id="KW-1185">Reference proteome</keyword>
<dbReference type="Proteomes" id="UP000608955">
    <property type="component" value="Unassembled WGS sequence"/>
</dbReference>
<dbReference type="InterPro" id="IPR027417">
    <property type="entry name" value="P-loop_NTPase"/>
</dbReference>
<dbReference type="EMBL" id="BMVF01000014">
    <property type="protein sequence ID" value="GHD93231.1"/>
    <property type="molecule type" value="Genomic_DNA"/>
</dbReference>
<dbReference type="GO" id="GO:0003677">
    <property type="term" value="F:DNA binding"/>
    <property type="evidence" value="ECO:0007669"/>
    <property type="project" value="UniProtKB-UniRule"/>
</dbReference>
<dbReference type="Gene3D" id="1.10.10.10">
    <property type="entry name" value="Winged helix-like DNA-binding domain superfamily/Winged helix DNA-binding domain"/>
    <property type="match status" value="1"/>
</dbReference>
<dbReference type="SMART" id="SM00862">
    <property type="entry name" value="Trans_reg_C"/>
    <property type="match status" value="1"/>
</dbReference>
<comment type="similarity">
    <text evidence="1">Belongs to the AfsR/DnrI/RedD regulatory family.</text>
</comment>
<dbReference type="InterPro" id="IPR005158">
    <property type="entry name" value="BTAD"/>
</dbReference>
<dbReference type="GO" id="GO:0000160">
    <property type="term" value="P:phosphorelay signal transduction system"/>
    <property type="evidence" value="ECO:0007669"/>
    <property type="project" value="UniProtKB-KW"/>
</dbReference>
<feature type="DNA-binding region" description="OmpR/PhoB-type" evidence="6">
    <location>
        <begin position="1"/>
        <end position="97"/>
    </location>
</feature>
<reference evidence="9" key="2">
    <citation type="submission" date="2020-09" db="EMBL/GenBank/DDBJ databases">
        <authorList>
            <person name="Sun Q."/>
            <person name="Ohkuma M."/>
        </authorList>
    </citation>
    <scope>NUCLEOTIDE SEQUENCE</scope>
    <source>
        <strain evidence="9">JCM 4654</strain>
    </source>
</reference>
<sequence>MTEHDMRYRVLGPLGLWRGGEEIPLAPAKWRMLLAVLLCDANQVVSTDRLVAELWGARPPRSAGKILQQYVSRVRRALGDESGRLLVTHAQGYRAHGYRLIVRPGEVDAHRFTELVDEGGRELARGAAGAAAELLGEALRLWRDAPFTDVPPTPAVEAETMRLAAYRTQARESHIEARLRLGGHEAVLDELDALVSEHPLREGLRGRLMLALYRAGRQADALAAYRELRHLLAEELGIEPGPPLQQLHQRILRADASLLLGPGPRAGAAEPGEPGAGTPAPGDPVNGKQETAEGRPALVPRELPHLSATFVGRAGESSVLHRLLTGGGQGQVAMAVIDGAGGVGKSALAIHTAHQLADRFPDGQFYVDLHGATAGLTPLEPGEVLGRFLATLGIPDVAVPANTEEAAATFRSLVADRRMLIVLDNAAGVDQVRPLLPAGPGCAVLITSREMLTSLEGATHLHLGVMFHDQATALLERLVGAERVAAEPEATDAIVQMCGRLPLALRIVGARMAGRPGWPLSAFAERLADAQNRLDEIRVGDLSVRASFHAGYDGLCQSEHPTDAAAARAFRFCGVLPGSNVSLQAAAALLGMETWRAEDALERLVDAHLLHSLAPGRYQMHDLIRLFAREQVDAQEPAAEREQALLRVLRFYLATAERAVSFLDVPPQSAWRPGEPSPAGGTPPAAPLADREQAEAWLEAERANLMAAVTHAAARSDAAARLAVRLARPLHWYLYPHARARELRTLADVVIATARRLGDRDSEAWGLDHLSAVHWLHRDYDRMRQSLEAALAIRRETGDRDGERRALGNLADALAELELYEESVAVQRRHLALAAEAGDRMAQVTGLGNLGRAHLGLGRTAEALSCLEESMTRARDIGERALEGLALNEISFILFDEGRVREAQEHMTRATLLPDANVGAYVRWRGYAWSAFFPACLTLRVGPPPSPSERPVG</sequence>
<evidence type="ECO:0000313" key="9">
    <source>
        <dbReference type="EMBL" id="GHD93231.1"/>
    </source>
</evidence>
<dbReference type="SMART" id="SM01043">
    <property type="entry name" value="BTAD"/>
    <property type="match status" value="1"/>
</dbReference>
<keyword evidence="5" id="KW-0804">Transcription</keyword>
<feature type="region of interest" description="Disordered" evidence="7">
    <location>
        <begin position="667"/>
        <end position="690"/>
    </location>
</feature>
<feature type="compositionally biased region" description="Low complexity" evidence="7">
    <location>
        <begin position="262"/>
        <end position="284"/>
    </location>
</feature>
<reference evidence="9" key="1">
    <citation type="journal article" date="2014" name="Int. J. Syst. Evol. Microbiol.">
        <title>Complete genome sequence of Corynebacterium casei LMG S-19264T (=DSM 44701T), isolated from a smear-ripened cheese.</title>
        <authorList>
            <consortium name="US DOE Joint Genome Institute (JGI-PGF)"/>
            <person name="Walter F."/>
            <person name="Albersmeier A."/>
            <person name="Kalinowski J."/>
            <person name="Ruckert C."/>
        </authorList>
    </citation>
    <scope>NUCLEOTIDE SEQUENCE</scope>
    <source>
        <strain evidence="9">JCM 4654</strain>
    </source>
</reference>
<evidence type="ECO:0000256" key="4">
    <source>
        <dbReference type="ARBA" id="ARBA00023125"/>
    </source>
</evidence>
<gene>
    <name evidence="9" type="primary">afsR</name>
    <name evidence="9" type="ORF">GCM10010508_49090</name>
</gene>
<dbReference type="RefSeq" id="WP_229865561.1">
    <property type="nucleotide sequence ID" value="NZ_BMVF01000014.1"/>
</dbReference>
<keyword evidence="2" id="KW-0902">Two-component regulatory system</keyword>
<evidence type="ECO:0000259" key="8">
    <source>
        <dbReference type="PROSITE" id="PS51755"/>
    </source>
</evidence>
<dbReference type="InterPro" id="IPR036388">
    <property type="entry name" value="WH-like_DNA-bd_sf"/>
</dbReference>
<dbReference type="Pfam" id="PF03704">
    <property type="entry name" value="BTAD"/>
    <property type="match status" value="1"/>
</dbReference>
<evidence type="ECO:0000256" key="6">
    <source>
        <dbReference type="PROSITE-ProRule" id="PRU01091"/>
    </source>
</evidence>
<comment type="caution">
    <text evidence="9">The sequence shown here is derived from an EMBL/GenBank/DDBJ whole genome shotgun (WGS) entry which is preliminary data.</text>
</comment>
<evidence type="ECO:0000256" key="2">
    <source>
        <dbReference type="ARBA" id="ARBA00023012"/>
    </source>
</evidence>
<dbReference type="GO" id="GO:0006355">
    <property type="term" value="P:regulation of DNA-templated transcription"/>
    <property type="evidence" value="ECO:0007669"/>
    <property type="project" value="InterPro"/>
</dbReference>
<keyword evidence="4 6" id="KW-0238">DNA-binding</keyword>
<dbReference type="Gene3D" id="1.25.40.10">
    <property type="entry name" value="Tetratricopeptide repeat domain"/>
    <property type="match status" value="2"/>
</dbReference>
<dbReference type="PROSITE" id="PS51755">
    <property type="entry name" value="OMPR_PHOB"/>
    <property type="match status" value="1"/>
</dbReference>
<dbReference type="AlphaFoldDB" id="A0A918Y766"/>
<dbReference type="SUPFAM" id="SSF52540">
    <property type="entry name" value="P-loop containing nucleoside triphosphate hydrolases"/>
    <property type="match status" value="1"/>
</dbReference>
<dbReference type="PRINTS" id="PR00364">
    <property type="entry name" value="DISEASERSIST"/>
</dbReference>
<keyword evidence="3" id="KW-0805">Transcription regulation</keyword>
<accession>A0A918Y766</accession>
<dbReference type="GO" id="GO:0043531">
    <property type="term" value="F:ADP binding"/>
    <property type="evidence" value="ECO:0007669"/>
    <property type="project" value="InterPro"/>
</dbReference>
<dbReference type="SUPFAM" id="SSF46894">
    <property type="entry name" value="C-terminal effector domain of the bipartite response regulators"/>
    <property type="match status" value="1"/>
</dbReference>
<proteinExistence type="inferred from homology"/>
<evidence type="ECO:0000313" key="10">
    <source>
        <dbReference type="Proteomes" id="UP000608955"/>
    </source>
</evidence>
<feature type="compositionally biased region" description="Low complexity" evidence="7">
    <location>
        <begin position="673"/>
        <end position="683"/>
    </location>
</feature>
<dbReference type="PANTHER" id="PTHR35807">
    <property type="entry name" value="TRANSCRIPTIONAL REGULATOR REDD-RELATED"/>
    <property type="match status" value="1"/>
</dbReference>
<feature type="region of interest" description="Disordered" evidence="7">
    <location>
        <begin position="262"/>
        <end position="300"/>
    </location>
</feature>
<organism evidence="9 10">
    <name type="scientific">Streptomyces naganishii JCM 4654</name>
    <dbReference type="NCBI Taxonomy" id="1306179"/>
    <lineage>
        <taxon>Bacteria</taxon>
        <taxon>Bacillati</taxon>
        <taxon>Actinomycetota</taxon>
        <taxon>Actinomycetes</taxon>
        <taxon>Kitasatosporales</taxon>
        <taxon>Streptomycetaceae</taxon>
        <taxon>Streptomyces</taxon>
    </lineage>
</organism>
<protein>
    <submittedName>
        <fullName evidence="9">Regulatory protein AfsR</fullName>
    </submittedName>
</protein>
<name>A0A918Y766_9ACTN</name>
<dbReference type="CDD" id="cd15831">
    <property type="entry name" value="BTAD"/>
    <property type="match status" value="1"/>
</dbReference>
<dbReference type="InterPro" id="IPR001867">
    <property type="entry name" value="OmpR/PhoB-type_DNA-bd"/>
</dbReference>
<evidence type="ECO:0000256" key="3">
    <source>
        <dbReference type="ARBA" id="ARBA00023015"/>
    </source>
</evidence>
<evidence type="ECO:0000256" key="7">
    <source>
        <dbReference type="SAM" id="MobiDB-lite"/>
    </source>
</evidence>
<dbReference type="InterPro" id="IPR051677">
    <property type="entry name" value="AfsR-DnrI-RedD_regulator"/>
</dbReference>
<feature type="domain" description="OmpR/PhoB-type" evidence="8">
    <location>
        <begin position="1"/>
        <end position="97"/>
    </location>
</feature>
<dbReference type="InterPro" id="IPR016032">
    <property type="entry name" value="Sig_transdc_resp-reg_C-effctor"/>
</dbReference>
<dbReference type="Pfam" id="PF00486">
    <property type="entry name" value="Trans_reg_C"/>
    <property type="match status" value="1"/>
</dbReference>
<dbReference type="PANTHER" id="PTHR35807:SF1">
    <property type="entry name" value="TRANSCRIPTIONAL REGULATOR REDD"/>
    <property type="match status" value="1"/>
</dbReference>